<evidence type="ECO:0008006" key="3">
    <source>
        <dbReference type="Google" id="ProtNLM"/>
    </source>
</evidence>
<comment type="caution">
    <text evidence="1">The sequence shown here is derived from an EMBL/GenBank/DDBJ whole genome shotgun (WGS) entry which is preliminary data.</text>
</comment>
<dbReference type="Proteomes" id="UP000295764">
    <property type="component" value="Unassembled WGS sequence"/>
</dbReference>
<proteinExistence type="predicted"/>
<accession>A0A4R6DHD8</accession>
<dbReference type="STRING" id="2035.RU06_12420"/>
<name>A0A4R6DHD8_9MICO</name>
<dbReference type="RefSeq" id="WP_133520156.1">
    <property type="nucleotide sequence ID" value="NZ_SNVW01000007.1"/>
</dbReference>
<protein>
    <recommendedName>
        <fullName evidence="3">Asp23/Gls24 family envelope stress response protein</fullName>
    </recommendedName>
</protein>
<gene>
    <name evidence="1" type="ORF">EDF64_107162</name>
</gene>
<dbReference type="AlphaFoldDB" id="A0A4R6DHD8"/>
<dbReference type="OrthoDB" id="5021863at2"/>
<dbReference type="EMBL" id="SNVW01000007">
    <property type="protein sequence ID" value="TDN43734.1"/>
    <property type="molecule type" value="Genomic_DNA"/>
</dbReference>
<organism evidence="1 2">
    <name type="scientific">Curtobacterium flaccumfaciens</name>
    <dbReference type="NCBI Taxonomy" id="2035"/>
    <lineage>
        <taxon>Bacteria</taxon>
        <taxon>Bacillati</taxon>
        <taxon>Actinomycetota</taxon>
        <taxon>Actinomycetes</taxon>
        <taxon>Micrococcales</taxon>
        <taxon>Microbacteriaceae</taxon>
        <taxon>Curtobacterium</taxon>
    </lineage>
</organism>
<evidence type="ECO:0000313" key="1">
    <source>
        <dbReference type="EMBL" id="TDN43734.1"/>
    </source>
</evidence>
<evidence type="ECO:0000313" key="2">
    <source>
        <dbReference type="Proteomes" id="UP000295764"/>
    </source>
</evidence>
<reference evidence="1 2" key="1">
    <citation type="submission" date="2019-03" db="EMBL/GenBank/DDBJ databases">
        <title>Genomic analyses of the natural microbiome of Caenorhabditis elegans.</title>
        <authorList>
            <person name="Samuel B."/>
        </authorList>
    </citation>
    <scope>NUCLEOTIDE SEQUENCE [LARGE SCALE GENOMIC DNA]</scope>
    <source>
        <strain evidence="1 2">JUb65</strain>
    </source>
</reference>
<sequence>MTPGPDGVSSAAVAGRVEITARALTSLARAVAAERLGAPAKRVRVGLGDASGALSLDITGPIAAGDDIVGRSARVAEEVKGRVGDLTGRRVGSAHIELTGIVRERKTRTV</sequence>